<organism evidence="1 2">
    <name type="scientific">Entomortierella chlamydospora</name>
    <dbReference type="NCBI Taxonomy" id="101097"/>
    <lineage>
        <taxon>Eukaryota</taxon>
        <taxon>Fungi</taxon>
        <taxon>Fungi incertae sedis</taxon>
        <taxon>Mucoromycota</taxon>
        <taxon>Mortierellomycotina</taxon>
        <taxon>Mortierellomycetes</taxon>
        <taxon>Mortierellales</taxon>
        <taxon>Mortierellaceae</taxon>
        <taxon>Entomortierella</taxon>
    </lineage>
</organism>
<evidence type="ECO:0000313" key="1">
    <source>
        <dbReference type="EMBL" id="KAF9992083.1"/>
    </source>
</evidence>
<proteinExistence type="predicted"/>
<dbReference type="EMBL" id="JAAAID010004830">
    <property type="protein sequence ID" value="KAF9992083.1"/>
    <property type="molecule type" value="Genomic_DNA"/>
</dbReference>
<dbReference type="Proteomes" id="UP000703661">
    <property type="component" value="Unassembled WGS sequence"/>
</dbReference>
<comment type="caution">
    <text evidence="1">The sequence shown here is derived from an EMBL/GenBank/DDBJ whole genome shotgun (WGS) entry which is preliminary data.</text>
</comment>
<dbReference type="AlphaFoldDB" id="A0A9P6MCV9"/>
<reference evidence="1" key="1">
    <citation type="journal article" date="2020" name="Fungal Divers.">
        <title>Resolving the Mortierellaceae phylogeny through synthesis of multi-gene phylogenetics and phylogenomics.</title>
        <authorList>
            <person name="Vandepol N."/>
            <person name="Liber J."/>
            <person name="Desiro A."/>
            <person name="Na H."/>
            <person name="Kennedy M."/>
            <person name="Barry K."/>
            <person name="Grigoriev I.V."/>
            <person name="Miller A.N."/>
            <person name="O'Donnell K."/>
            <person name="Stajich J.E."/>
            <person name="Bonito G."/>
        </authorList>
    </citation>
    <scope>NUCLEOTIDE SEQUENCE</scope>
    <source>
        <strain evidence="1">NRRL 2769</strain>
    </source>
</reference>
<accession>A0A9P6MCV9</accession>
<protein>
    <submittedName>
        <fullName evidence="1">Uncharacterized protein</fullName>
    </submittedName>
</protein>
<keyword evidence="2" id="KW-1185">Reference proteome</keyword>
<evidence type="ECO:0000313" key="2">
    <source>
        <dbReference type="Proteomes" id="UP000703661"/>
    </source>
</evidence>
<gene>
    <name evidence="1" type="ORF">BGZ80_008723</name>
</gene>
<name>A0A9P6MCV9_9FUNG</name>
<feature type="non-terminal residue" evidence="1">
    <location>
        <position position="1"/>
    </location>
</feature>
<sequence length="61" mass="6992">MPMGANERNWIKLKVAEGSDWKGIQAMLRMDDNTMSEIEEKKSSDIVPPAFCLSYEDVRKT</sequence>